<dbReference type="VEuPathDB" id="FungiDB:AJ78_01629"/>
<feature type="compositionally biased region" description="Polar residues" evidence="14">
    <location>
        <begin position="90"/>
        <end position="100"/>
    </location>
</feature>
<comment type="similarity">
    <text evidence="3">Belongs to the GON7 family.</text>
</comment>
<keyword evidence="11" id="KW-0804">Transcription</keyword>
<comment type="subcellular location">
    <subcellularLocation>
        <location evidence="2">Chromosome</location>
        <location evidence="2">Telomere</location>
    </subcellularLocation>
    <subcellularLocation>
        <location evidence="1">Nucleus</location>
    </subcellularLocation>
</comment>
<dbReference type="InterPro" id="IPR014849">
    <property type="entry name" value="EKC/KEOPS_Gon7"/>
</dbReference>
<evidence type="ECO:0000313" key="15">
    <source>
        <dbReference type="EMBL" id="OJD18316.1"/>
    </source>
</evidence>
<comment type="subunit">
    <text evidence="4">Component of the EKC/KEOPS complex composed of at least BUD32, CGI121, GON7, KAE1 and PCC1; the whole complex dimerizes.</text>
</comment>
<evidence type="ECO:0000256" key="1">
    <source>
        <dbReference type="ARBA" id="ARBA00004123"/>
    </source>
</evidence>
<keyword evidence="16" id="KW-1185">Reference proteome</keyword>
<evidence type="ECO:0000256" key="7">
    <source>
        <dbReference type="ARBA" id="ARBA00022694"/>
    </source>
</evidence>
<protein>
    <recommendedName>
        <fullName evidence="5">EKC/KEOPS complex subunit GON7</fullName>
    </recommendedName>
</protein>
<accession>A0A1J9QR11</accession>
<evidence type="ECO:0000256" key="14">
    <source>
        <dbReference type="SAM" id="MobiDB-lite"/>
    </source>
</evidence>
<evidence type="ECO:0000313" key="16">
    <source>
        <dbReference type="Proteomes" id="UP000182235"/>
    </source>
</evidence>
<keyword evidence="8" id="KW-0779">Telomere</keyword>
<comment type="caution">
    <text evidence="15">The sequence shown here is derived from an EMBL/GenBank/DDBJ whole genome shotgun (WGS) entry which is preliminary data.</text>
</comment>
<keyword evidence="6" id="KW-0158">Chromosome</keyword>
<dbReference type="GO" id="GO:0008033">
    <property type="term" value="P:tRNA processing"/>
    <property type="evidence" value="ECO:0007669"/>
    <property type="project" value="UniProtKB-KW"/>
</dbReference>
<dbReference type="OrthoDB" id="2288868at2759"/>
<evidence type="ECO:0000256" key="8">
    <source>
        <dbReference type="ARBA" id="ARBA00022895"/>
    </source>
</evidence>
<keyword evidence="10" id="KW-0010">Activator</keyword>
<organism evidence="15 16">
    <name type="scientific">Emergomyces pasteurianus Ep9510</name>
    <dbReference type="NCBI Taxonomy" id="1447872"/>
    <lineage>
        <taxon>Eukaryota</taxon>
        <taxon>Fungi</taxon>
        <taxon>Dikarya</taxon>
        <taxon>Ascomycota</taxon>
        <taxon>Pezizomycotina</taxon>
        <taxon>Eurotiomycetes</taxon>
        <taxon>Eurotiomycetidae</taxon>
        <taxon>Onygenales</taxon>
        <taxon>Ajellomycetaceae</taxon>
        <taxon>Emergomyces</taxon>
    </lineage>
</organism>
<dbReference type="AlphaFoldDB" id="A0A1J9QR11"/>
<feature type="region of interest" description="Disordered" evidence="14">
    <location>
        <begin position="83"/>
        <end position="127"/>
    </location>
</feature>
<dbReference type="GO" id="GO:0000781">
    <property type="term" value="C:chromosome, telomeric region"/>
    <property type="evidence" value="ECO:0007669"/>
    <property type="project" value="UniProtKB-SubCell"/>
</dbReference>
<evidence type="ECO:0000256" key="9">
    <source>
        <dbReference type="ARBA" id="ARBA00023015"/>
    </source>
</evidence>
<evidence type="ECO:0000256" key="13">
    <source>
        <dbReference type="ARBA" id="ARBA00025393"/>
    </source>
</evidence>
<keyword evidence="9" id="KW-0805">Transcription regulation</keyword>
<evidence type="ECO:0000256" key="10">
    <source>
        <dbReference type="ARBA" id="ARBA00023159"/>
    </source>
</evidence>
<keyword evidence="12" id="KW-0539">Nucleus</keyword>
<dbReference type="Pfam" id="PF08738">
    <property type="entry name" value="Gon7"/>
    <property type="match status" value="1"/>
</dbReference>
<dbReference type="EMBL" id="LGRN01000038">
    <property type="protein sequence ID" value="OJD18316.1"/>
    <property type="molecule type" value="Genomic_DNA"/>
</dbReference>
<evidence type="ECO:0000256" key="11">
    <source>
        <dbReference type="ARBA" id="ARBA00023163"/>
    </source>
</evidence>
<feature type="compositionally biased region" description="Acidic residues" evidence="14">
    <location>
        <begin position="117"/>
        <end position="127"/>
    </location>
</feature>
<reference evidence="15 16" key="1">
    <citation type="submission" date="2015-07" db="EMBL/GenBank/DDBJ databases">
        <title>Emmonsia species relationships and genome sequence.</title>
        <authorList>
            <consortium name="The Broad Institute Genomics Platform"/>
            <person name="Cuomo C.A."/>
            <person name="Munoz J.F."/>
            <person name="Imamovic A."/>
            <person name="Priest M.E."/>
            <person name="Young S."/>
            <person name="Clay O.K."/>
            <person name="McEwen J.G."/>
        </authorList>
    </citation>
    <scope>NUCLEOTIDE SEQUENCE [LARGE SCALE GENOMIC DNA]</scope>
    <source>
        <strain evidence="15 16">UAMH 9510</strain>
    </source>
</reference>
<evidence type="ECO:0000256" key="12">
    <source>
        <dbReference type="ARBA" id="ARBA00023242"/>
    </source>
</evidence>
<comment type="function">
    <text evidence="13">Component of the EKC/KEOPS complex that is required for the formation of a threonylcarbamoyl group on adenosine at position 37 (t(6)A37) in tRNAs that read codons beginning with adenine. The complex is probably involved in the transfer of the threonylcarbamoyl moiety of threonylcarbamoyl-AMP (TC-AMP) to the N6 group of A37. GON7 likely plays a supporting role to the catalytic subunit KAE1 in the complex. The EKC/KEOPS complex also promotes both telomere uncapping and telomere elongation. The complex is required for efficient recruitment of transcriptional coactivators.</text>
</comment>
<evidence type="ECO:0000256" key="6">
    <source>
        <dbReference type="ARBA" id="ARBA00022454"/>
    </source>
</evidence>
<feature type="compositionally biased region" description="Basic and acidic residues" evidence="14">
    <location>
        <begin position="104"/>
        <end position="116"/>
    </location>
</feature>
<evidence type="ECO:0000256" key="4">
    <source>
        <dbReference type="ARBA" id="ARBA00011534"/>
    </source>
</evidence>
<gene>
    <name evidence="15" type="ORF">AJ78_01629</name>
</gene>
<dbReference type="Proteomes" id="UP000182235">
    <property type="component" value="Unassembled WGS sequence"/>
</dbReference>
<dbReference type="GO" id="GO:0005634">
    <property type="term" value="C:nucleus"/>
    <property type="evidence" value="ECO:0007669"/>
    <property type="project" value="UniProtKB-SubCell"/>
</dbReference>
<evidence type="ECO:0000256" key="5">
    <source>
        <dbReference type="ARBA" id="ARBA00019746"/>
    </source>
</evidence>
<proteinExistence type="inferred from homology"/>
<evidence type="ECO:0000256" key="2">
    <source>
        <dbReference type="ARBA" id="ARBA00004574"/>
    </source>
</evidence>
<name>A0A1J9QR11_9EURO</name>
<keyword evidence="7" id="KW-0819">tRNA processing</keyword>
<sequence length="127" mass="13897">MAPPLIPRSDRSPTLQATYVAPATPSASQAHPGRTHTFTRVLSASLSDSPAGSDITVAKTAYLSELRGAVSTLQTELNEFLTARMDEDNYNNSHNQQPTSGGADRMKSEKERREEENYGEEVLDDED</sequence>
<evidence type="ECO:0000256" key="3">
    <source>
        <dbReference type="ARBA" id="ARBA00008529"/>
    </source>
</evidence>